<organism evidence="3 4">
    <name type="scientific">Halopseudomonas salegens</name>
    <dbReference type="NCBI Taxonomy" id="1434072"/>
    <lineage>
        <taxon>Bacteria</taxon>
        <taxon>Pseudomonadati</taxon>
        <taxon>Pseudomonadota</taxon>
        <taxon>Gammaproteobacteria</taxon>
        <taxon>Pseudomonadales</taxon>
        <taxon>Pseudomonadaceae</taxon>
        <taxon>Halopseudomonas</taxon>
    </lineage>
</organism>
<dbReference type="PIRSF" id="PIRSF000709">
    <property type="entry name" value="6PFK_2-Ptase"/>
    <property type="match status" value="1"/>
</dbReference>
<evidence type="ECO:0000313" key="4">
    <source>
        <dbReference type="Proteomes" id="UP000243924"/>
    </source>
</evidence>
<proteinExistence type="predicted"/>
<dbReference type="GO" id="GO:0016791">
    <property type="term" value="F:phosphatase activity"/>
    <property type="evidence" value="ECO:0007669"/>
    <property type="project" value="TreeGrafter"/>
</dbReference>
<name>A0A1H2HRZ4_9GAMM</name>
<gene>
    <name evidence="3" type="ORF">SAMN05216210_3242</name>
</gene>
<keyword evidence="4" id="KW-1185">Reference proteome</keyword>
<dbReference type="AlphaFoldDB" id="A0A1H2HRZ4"/>
<feature type="active site" description="Proton donor/acceptor" evidence="1">
    <location>
        <position position="79"/>
    </location>
</feature>
<dbReference type="Gene3D" id="3.40.50.1240">
    <property type="entry name" value="Phosphoglycerate mutase-like"/>
    <property type="match status" value="1"/>
</dbReference>
<dbReference type="CDD" id="cd07067">
    <property type="entry name" value="HP_PGM_like"/>
    <property type="match status" value="1"/>
</dbReference>
<dbReference type="GO" id="GO:0005737">
    <property type="term" value="C:cytoplasm"/>
    <property type="evidence" value="ECO:0007669"/>
    <property type="project" value="TreeGrafter"/>
</dbReference>
<dbReference type="PANTHER" id="PTHR48100">
    <property type="entry name" value="BROAD-SPECIFICITY PHOSPHATASE YOR283W-RELATED"/>
    <property type="match status" value="1"/>
</dbReference>
<evidence type="ECO:0000313" key="3">
    <source>
        <dbReference type="EMBL" id="SDU34288.1"/>
    </source>
</evidence>
<dbReference type="Proteomes" id="UP000243924">
    <property type="component" value="Chromosome I"/>
</dbReference>
<protein>
    <submittedName>
        <fullName evidence="3">Alpha-ribazole phosphatase</fullName>
    </submittedName>
</protein>
<dbReference type="SMART" id="SM00855">
    <property type="entry name" value="PGAM"/>
    <property type="match status" value="1"/>
</dbReference>
<accession>A0A1H2HRZ4</accession>
<dbReference type="OrthoDB" id="9783269at2"/>
<evidence type="ECO:0000256" key="1">
    <source>
        <dbReference type="PIRSR" id="PIRSR613078-1"/>
    </source>
</evidence>
<dbReference type="EMBL" id="LT629787">
    <property type="protein sequence ID" value="SDU34288.1"/>
    <property type="molecule type" value="Genomic_DNA"/>
</dbReference>
<dbReference type="Pfam" id="PF00300">
    <property type="entry name" value="His_Phos_1"/>
    <property type="match status" value="1"/>
</dbReference>
<dbReference type="InterPro" id="IPR029033">
    <property type="entry name" value="His_PPase_superfam"/>
</dbReference>
<reference evidence="4" key="1">
    <citation type="submission" date="2016-10" db="EMBL/GenBank/DDBJ databases">
        <authorList>
            <person name="Varghese N."/>
            <person name="Submissions S."/>
        </authorList>
    </citation>
    <scope>NUCLEOTIDE SEQUENCE [LARGE SCALE GENOMIC DNA]</scope>
    <source>
        <strain evidence="4">CECT 8338</strain>
    </source>
</reference>
<dbReference type="InterPro" id="IPR013078">
    <property type="entry name" value="His_Pase_superF_clade-1"/>
</dbReference>
<dbReference type="RefSeq" id="WP_092388951.1">
    <property type="nucleotide sequence ID" value="NZ_LT629787.1"/>
</dbReference>
<dbReference type="InterPro" id="IPR050275">
    <property type="entry name" value="PGM_Phosphatase"/>
</dbReference>
<dbReference type="PANTHER" id="PTHR48100:SF1">
    <property type="entry name" value="HISTIDINE PHOSPHATASE FAMILY PROTEIN-RELATED"/>
    <property type="match status" value="1"/>
</dbReference>
<evidence type="ECO:0000256" key="2">
    <source>
        <dbReference type="PIRSR" id="PIRSR613078-2"/>
    </source>
</evidence>
<feature type="active site" description="Tele-phosphohistidine intermediate" evidence="1">
    <location>
        <position position="10"/>
    </location>
</feature>
<feature type="binding site" evidence="2">
    <location>
        <position position="55"/>
    </location>
    <ligand>
        <name>substrate</name>
    </ligand>
</feature>
<dbReference type="SUPFAM" id="SSF53254">
    <property type="entry name" value="Phosphoglycerate mutase-like"/>
    <property type="match status" value="1"/>
</dbReference>
<dbReference type="STRING" id="1434072.SAMN05216210_3242"/>
<sequence length="192" mass="20832">MTLILDLLRHGETKQGGGFRGSIDDALTPQGWQQMQASLAGRNGWSAVISSPLQRCADFAATAAESHACPMILAPGLRELHFGCWEGRSASELMQTSADALGQFWADPYAYTPPEAEPMAAFADRVLTTITAFQQTHPQQHLLVVTHGGVMRLLLARARGLPAKDLLQVEVPHAGLFRLRLDIDGELSECPC</sequence>